<dbReference type="Proteomes" id="UP000605733">
    <property type="component" value="Unassembled WGS sequence"/>
</dbReference>
<keyword evidence="3" id="KW-1185">Reference proteome</keyword>
<protein>
    <recommendedName>
        <fullName evidence="4">Secreted protein</fullName>
    </recommendedName>
</protein>
<sequence>MFIGKFYKISMLLLILMSFFSFGLNAQVRKELKMTKAEKVKTYDEVVSDLQKNNKEAAKQLVSWKTAKNFLLTKEGNFIPYYPSGSGINQSDNQVLSATPVNCAKIPCPDIFKPDVVCWECH</sequence>
<name>A0ABQ1WEC9_9FLAO</name>
<evidence type="ECO:0000313" key="2">
    <source>
        <dbReference type="EMBL" id="GGG27658.1"/>
    </source>
</evidence>
<keyword evidence="1" id="KW-0175">Coiled coil</keyword>
<dbReference type="EMBL" id="BMIX01000002">
    <property type="protein sequence ID" value="GGG27658.1"/>
    <property type="molecule type" value="Genomic_DNA"/>
</dbReference>
<organism evidence="2 3">
    <name type="scientific">Christiangramia forsetii</name>
    <dbReference type="NCBI Taxonomy" id="411153"/>
    <lineage>
        <taxon>Bacteria</taxon>
        <taxon>Pseudomonadati</taxon>
        <taxon>Bacteroidota</taxon>
        <taxon>Flavobacteriia</taxon>
        <taxon>Flavobacteriales</taxon>
        <taxon>Flavobacteriaceae</taxon>
        <taxon>Christiangramia</taxon>
    </lineage>
</organism>
<feature type="coiled-coil region" evidence="1">
    <location>
        <begin position="40"/>
        <end position="67"/>
    </location>
</feature>
<evidence type="ECO:0000256" key="1">
    <source>
        <dbReference type="SAM" id="Coils"/>
    </source>
</evidence>
<evidence type="ECO:0008006" key="4">
    <source>
        <dbReference type="Google" id="ProtNLM"/>
    </source>
</evidence>
<gene>
    <name evidence="2" type="ORF">GCM10011532_08820</name>
</gene>
<accession>A0ABQ1WEC9</accession>
<comment type="caution">
    <text evidence="2">The sequence shown here is derived from an EMBL/GenBank/DDBJ whole genome shotgun (WGS) entry which is preliminary data.</text>
</comment>
<evidence type="ECO:0000313" key="3">
    <source>
        <dbReference type="Proteomes" id="UP000605733"/>
    </source>
</evidence>
<proteinExistence type="predicted"/>
<reference evidence="3" key="1">
    <citation type="journal article" date="2019" name="Int. J. Syst. Evol. Microbiol.">
        <title>The Global Catalogue of Microorganisms (GCM) 10K type strain sequencing project: providing services to taxonomists for standard genome sequencing and annotation.</title>
        <authorList>
            <consortium name="The Broad Institute Genomics Platform"/>
            <consortium name="The Broad Institute Genome Sequencing Center for Infectious Disease"/>
            <person name="Wu L."/>
            <person name="Ma J."/>
        </authorList>
    </citation>
    <scope>NUCLEOTIDE SEQUENCE [LARGE SCALE GENOMIC DNA]</scope>
    <source>
        <strain evidence="3">CGMCC 1.15422</strain>
    </source>
</reference>
<dbReference type="RefSeq" id="WP_011707950.1">
    <property type="nucleotide sequence ID" value="NZ_BMIX01000002.1"/>
</dbReference>